<protein>
    <recommendedName>
        <fullName evidence="3">4a-hydroxytetrahydrobiopterin dehydratase</fullName>
        <ecNumber evidence="3">4.2.1.96</ecNumber>
    </recommendedName>
</protein>
<dbReference type="Proteomes" id="UP000797356">
    <property type="component" value="Chromosome 7"/>
</dbReference>
<accession>A0A8K0N451</accession>
<dbReference type="EMBL" id="CM017878">
    <property type="protein sequence ID" value="KAG1354335.1"/>
    <property type="molecule type" value="Genomic_DNA"/>
</dbReference>
<keyword evidence="6" id="KW-1185">Reference proteome</keyword>
<dbReference type="PANTHER" id="PTHR12599:SF8">
    <property type="entry name" value="PTERIN-4-ALPHA-CARBINOLAMINE DEHYDRATASE, CHLOROPLASTIC-RELATED"/>
    <property type="match status" value="1"/>
</dbReference>
<comment type="similarity">
    <text evidence="2">Belongs to the pterin-4-alpha-carbinolamine dehydratase family.</text>
</comment>
<comment type="caution">
    <text evidence="5">The sequence shown here is derived from an EMBL/GenBank/DDBJ whole genome shotgun (WGS) entry which is preliminary data.</text>
</comment>
<dbReference type="PANTHER" id="PTHR12599">
    <property type="entry name" value="PTERIN-4-ALPHA-CARBINOLAMINE DEHYDRATASE"/>
    <property type="match status" value="1"/>
</dbReference>
<reference evidence="5" key="1">
    <citation type="journal article" date="2017" name="Gigascience">
        <title>The genome draft of coconut (Cocos nucifera).</title>
        <authorList>
            <person name="Xiao Y."/>
            <person name="Xu P."/>
            <person name="Fan H."/>
            <person name="Baudouin L."/>
            <person name="Xia W."/>
            <person name="Bocs S."/>
            <person name="Xu J."/>
            <person name="Li Q."/>
            <person name="Guo A."/>
            <person name="Zhou L."/>
            <person name="Li J."/>
            <person name="Wu Y."/>
            <person name="Ma Z."/>
            <person name="Armero A."/>
            <person name="Issali A.E."/>
            <person name="Liu N."/>
            <person name="Peng M."/>
            <person name="Yang Y."/>
        </authorList>
    </citation>
    <scope>NUCLEOTIDE SEQUENCE</scope>
    <source>
        <tissue evidence="5">Spear leaf of Hainan Tall coconut</tissue>
    </source>
</reference>
<dbReference type="Pfam" id="PF01329">
    <property type="entry name" value="Pterin_4a"/>
    <property type="match status" value="1"/>
</dbReference>
<dbReference type="Gene3D" id="3.30.1360.20">
    <property type="entry name" value="Transcriptional coactivator/pterin dehydratase"/>
    <property type="match status" value="1"/>
</dbReference>
<keyword evidence="4" id="KW-0456">Lyase</keyword>
<dbReference type="InterPro" id="IPR036428">
    <property type="entry name" value="PCD_sf"/>
</dbReference>
<dbReference type="GO" id="GO:0009536">
    <property type="term" value="C:plastid"/>
    <property type="evidence" value="ECO:0007669"/>
    <property type="project" value="TreeGrafter"/>
</dbReference>
<evidence type="ECO:0000313" key="6">
    <source>
        <dbReference type="Proteomes" id="UP000797356"/>
    </source>
</evidence>
<sequence>MASALLSLRPVLSPPFFSYSFSSHRVSSFSSSASAFSSLSRRTRRGRRLRPLAMGGDLLGDLGARDPFPAEIESNFCENVVGNVDTEHKILIPKLSALSIAQMRCKPVSPSQPLMSREDAEKLIKKVVGWRLVEDDGGPKLQCLWRVRDYGCGVELISRIYKVAEAAGHYPNLHLEQPNQLRAELWTSSIGGLSMNDFIVAARIDEIETLDLLPNKRIWA</sequence>
<gene>
    <name evidence="5" type="ORF">COCNU_07G004470</name>
</gene>
<organism evidence="5 6">
    <name type="scientific">Cocos nucifera</name>
    <name type="common">Coconut palm</name>
    <dbReference type="NCBI Taxonomy" id="13894"/>
    <lineage>
        <taxon>Eukaryota</taxon>
        <taxon>Viridiplantae</taxon>
        <taxon>Streptophyta</taxon>
        <taxon>Embryophyta</taxon>
        <taxon>Tracheophyta</taxon>
        <taxon>Spermatophyta</taxon>
        <taxon>Magnoliopsida</taxon>
        <taxon>Liliopsida</taxon>
        <taxon>Arecaceae</taxon>
        <taxon>Arecoideae</taxon>
        <taxon>Cocoseae</taxon>
        <taxon>Attaleinae</taxon>
        <taxon>Cocos</taxon>
    </lineage>
</organism>
<evidence type="ECO:0000256" key="2">
    <source>
        <dbReference type="ARBA" id="ARBA00006472"/>
    </source>
</evidence>
<dbReference type="InterPro" id="IPR001533">
    <property type="entry name" value="Pterin_deHydtase"/>
</dbReference>
<dbReference type="GO" id="GO:0006729">
    <property type="term" value="P:tetrahydrobiopterin biosynthetic process"/>
    <property type="evidence" value="ECO:0007669"/>
    <property type="project" value="InterPro"/>
</dbReference>
<evidence type="ECO:0000256" key="4">
    <source>
        <dbReference type="ARBA" id="ARBA00023239"/>
    </source>
</evidence>
<evidence type="ECO:0000313" key="5">
    <source>
        <dbReference type="EMBL" id="KAG1354335.1"/>
    </source>
</evidence>
<comment type="catalytic activity">
    <reaction evidence="1">
        <text>(4aS,6R)-4a-hydroxy-L-erythro-5,6,7,8-tetrahydrobiopterin = (6R)-L-erythro-6,7-dihydrobiopterin + H2O</text>
        <dbReference type="Rhea" id="RHEA:11920"/>
        <dbReference type="ChEBI" id="CHEBI:15377"/>
        <dbReference type="ChEBI" id="CHEBI:15642"/>
        <dbReference type="ChEBI" id="CHEBI:43120"/>
        <dbReference type="EC" id="4.2.1.96"/>
    </reaction>
</comment>
<name>A0A8K0N451_COCNU</name>
<dbReference type="EC" id="4.2.1.96" evidence="3"/>
<proteinExistence type="inferred from homology"/>
<dbReference type="OrthoDB" id="277398at2759"/>
<reference evidence="5" key="2">
    <citation type="submission" date="2019-07" db="EMBL/GenBank/DDBJ databases">
        <authorList>
            <person name="Yang Y."/>
            <person name="Bocs S."/>
            <person name="Baudouin L."/>
        </authorList>
    </citation>
    <scope>NUCLEOTIDE SEQUENCE</scope>
    <source>
        <tissue evidence="5">Spear leaf of Hainan Tall coconut</tissue>
    </source>
</reference>
<evidence type="ECO:0000256" key="3">
    <source>
        <dbReference type="ARBA" id="ARBA00013252"/>
    </source>
</evidence>
<dbReference type="AlphaFoldDB" id="A0A8K0N451"/>
<evidence type="ECO:0000256" key="1">
    <source>
        <dbReference type="ARBA" id="ARBA00001554"/>
    </source>
</evidence>
<dbReference type="SUPFAM" id="SSF55248">
    <property type="entry name" value="PCD-like"/>
    <property type="match status" value="1"/>
</dbReference>
<dbReference type="GO" id="GO:0008124">
    <property type="term" value="F:4-alpha-hydroxytetrahydrobiopterin dehydratase activity"/>
    <property type="evidence" value="ECO:0007669"/>
    <property type="project" value="UniProtKB-EC"/>
</dbReference>